<accession>A0A084B9T6</accession>
<evidence type="ECO:0000259" key="3">
    <source>
        <dbReference type="Pfam" id="PF23395"/>
    </source>
</evidence>
<dbReference type="OrthoDB" id="3647246at2759"/>
<keyword evidence="5" id="KW-1185">Reference proteome</keyword>
<name>A0A084B9T6_STACB</name>
<feature type="domain" description="SAM-like" evidence="3">
    <location>
        <begin position="746"/>
        <end position="807"/>
    </location>
</feature>
<proteinExistence type="predicted"/>
<dbReference type="AlphaFoldDB" id="A0A084B9T6"/>
<dbReference type="Proteomes" id="UP000028045">
    <property type="component" value="Unassembled WGS sequence"/>
</dbReference>
<dbReference type="InterPro" id="IPR055528">
    <property type="entry name" value="DUF7102"/>
</dbReference>
<dbReference type="InterPro" id="IPR057559">
    <property type="entry name" value="SAM_6"/>
</dbReference>
<evidence type="ECO:0000313" key="5">
    <source>
        <dbReference type="Proteomes" id="UP000028045"/>
    </source>
</evidence>
<organism evidence="4 5">
    <name type="scientific">Stachybotrys chartarum (strain CBS 109288 / IBT 7711)</name>
    <name type="common">Toxic black mold</name>
    <name type="synonym">Stilbospora chartarum</name>
    <dbReference type="NCBI Taxonomy" id="1280523"/>
    <lineage>
        <taxon>Eukaryota</taxon>
        <taxon>Fungi</taxon>
        <taxon>Dikarya</taxon>
        <taxon>Ascomycota</taxon>
        <taxon>Pezizomycotina</taxon>
        <taxon>Sordariomycetes</taxon>
        <taxon>Hypocreomycetidae</taxon>
        <taxon>Hypocreales</taxon>
        <taxon>Stachybotryaceae</taxon>
        <taxon>Stachybotrys</taxon>
    </lineage>
</organism>
<gene>
    <name evidence="4" type="ORF">S7711_00471</name>
</gene>
<evidence type="ECO:0000259" key="2">
    <source>
        <dbReference type="Pfam" id="PF23394"/>
    </source>
</evidence>
<dbReference type="Pfam" id="PF23395">
    <property type="entry name" value="SAM_6"/>
    <property type="match status" value="1"/>
</dbReference>
<sequence>MANNPTIDSEIEAAAEYGRCEDCFRNYQDAPFRLQDHRDLLLLLGMHRQLDQDGLLPCHLPDARPQFDLLDQYLDSKSPNIHTLLAGLLGNEPLPSHSSLPMGLKIPMQDHDLSLGMDTQGHEKAIASKENIGILPFWLPLSPVASEKDEGLAFPPVADKLRLLMLRELDLSDDLPEPYIPERKAAFIDLTSEPSSPINKAVEALCKNAEGGHLESGPSNPSLSSSSFEELQQLGLKSKVPPQLSIEVPLVLDSETAQDGETLTNLVTLDPVTSDETYAIIKEMDSRFSDQFSNVIKQSHSKTMLDVEQENLNPSDAFSRVPVPIQDFHIEAPAWCEQLQNSRTHLSWLQTHIKTFHDASLRTCASGVDAAVKWTPIAPGRHCVDANEESPDNGLAGVDLLSFNAAPSLGSNSYITRRQEISALRLPEDEEVEGYDVPDEDVLEVAFANGCSRDFVGGRQTSTRTPVTEKWLKSKRPFPTSTSPMPARILPASHDGSATSKFLSGFMEVRAVKKARKDSPSKAKPSKPSRRDLERSASDLIPSAQPAHSWGEATVSSLQTVPVRPQTREQGRCIVSVDLKRTLLKEIEKGWPRELLIDRTFPQCSGLLANPGAASNMALCAEADIAVSASVGIVIATVLQIKQRSLPGSDALPPVRKRIRCVSRKYDLLVVLVTENNAQGEVVNSSTTAQIETYSDFVLFTASLGSTVAPYFIPGGEKTLAQWILATMSRYSPFPDRLQRAALSYEITWEMFLRRLGMNVVAAEKLSATLHEESRNEGLSCFIGKSDQERLEGYRQLLGGVASLSNACATLGRRWP</sequence>
<protein>
    <submittedName>
        <fullName evidence="4">Uncharacterized protein</fullName>
    </submittedName>
</protein>
<reference evidence="4 5" key="1">
    <citation type="journal article" date="2014" name="BMC Genomics">
        <title>Comparative genome sequencing reveals chemotype-specific gene clusters in the toxigenic black mold Stachybotrys.</title>
        <authorList>
            <person name="Semeiks J."/>
            <person name="Borek D."/>
            <person name="Otwinowski Z."/>
            <person name="Grishin N.V."/>
        </authorList>
    </citation>
    <scope>NUCLEOTIDE SEQUENCE [LARGE SCALE GENOMIC DNA]</scope>
    <source>
        <strain evidence="5">CBS 109288 / IBT 7711</strain>
    </source>
</reference>
<evidence type="ECO:0000313" key="4">
    <source>
        <dbReference type="EMBL" id="KEY74315.1"/>
    </source>
</evidence>
<evidence type="ECO:0000256" key="1">
    <source>
        <dbReference type="SAM" id="MobiDB-lite"/>
    </source>
</evidence>
<dbReference type="EMBL" id="KL647645">
    <property type="protein sequence ID" value="KEY74315.1"/>
    <property type="molecule type" value="Genomic_DNA"/>
</dbReference>
<dbReference type="Pfam" id="PF23394">
    <property type="entry name" value="DUF7102"/>
    <property type="match status" value="1"/>
</dbReference>
<feature type="region of interest" description="Disordered" evidence="1">
    <location>
        <begin position="513"/>
        <end position="536"/>
    </location>
</feature>
<dbReference type="HOGENOM" id="CLU_005396_1_0_1"/>
<feature type="domain" description="DUF7102" evidence="2">
    <location>
        <begin position="574"/>
        <end position="732"/>
    </location>
</feature>